<feature type="domain" description="Aldehyde dehydrogenase" evidence="8">
    <location>
        <begin position="10"/>
        <end position="440"/>
    </location>
</feature>
<dbReference type="InterPro" id="IPR016161">
    <property type="entry name" value="Ald_DH/histidinol_DH"/>
</dbReference>
<evidence type="ECO:0000313" key="9">
    <source>
        <dbReference type="EMBL" id="PNV68719.1"/>
    </source>
</evidence>
<dbReference type="SUPFAM" id="SSF53720">
    <property type="entry name" value="ALDH-like"/>
    <property type="match status" value="1"/>
</dbReference>
<comment type="caution">
    <text evidence="9">The sequence shown here is derived from an EMBL/GenBank/DDBJ whole genome shotgun (WGS) entry which is preliminary data.</text>
</comment>
<dbReference type="PANTHER" id="PTHR43570">
    <property type="entry name" value="ALDEHYDE DEHYDROGENASE"/>
    <property type="match status" value="1"/>
</dbReference>
<organism evidence="9 10">
    <name type="scientific">Enteroscipio rubneri</name>
    <dbReference type="NCBI Taxonomy" id="2070686"/>
    <lineage>
        <taxon>Bacteria</taxon>
        <taxon>Bacillati</taxon>
        <taxon>Actinomycetota</taxon>
        <taxon>Coriobacteriia</taxon>
        <taxon>Eggerthellales</taxon>
        <taxon>Eggerthellaceae</taxon>
        <taxon>Enteroscipio</taxon>
    </lineage>
</organism>
<gene>
    <name evidence="9" type="ORF">C2L71_01695</name>
</gene>
<evidence type="ECO:0000256" key="4">
    <source>
        <dbReference type="PIRNR" id="PIRNR036492"/>
    </source>
</evidence>
<dbReference type="Pfam" id="PF00171">
    <property type="entry name" value="Aldedh"/>
    <property type="match status" value="1"/>
</dbReference>
<evidence type="ECO:0000256" key="2">
    <source>
        <dbReference type="ARBA" id="ARBA00023002"/>
    </source>
</evidence>
<evidence type="ECO:0000256" key="3">
    <source>
        <dbReference type="ARBA" id="ARBA00023027"/>
    </source>
</evidence>
<dbReference type="FunFam" id="3.40.605.10:FF:000004">
    <property type="entry name" value="Aldehyde dehydrogenase"/>
    <property type="match status" value="1"/>
</dbReference>
<reference evidence="10" key="1">
    <citation type="submission" date="2018-01" db="EMBL/GenBank/DDBJ databases">
        <title>Rubneribacter badeniensis gen. nov., sp. nov., and Colonibacter rubneri, gen. nov., sp. nov., WGS of new members of the Eggerthellaceae.</title>
        <authorList>
            <person name="Danylec N."/>
            <person name="Stoll D.A."/>
            <person name="Doetsch A."/>
            <person name="Kulling S.E."/>
            <person name="Huch M."/>
        </authorList>
    </citation>
    <scope>NUCLEOTIDE SEQUENCE [LARGE SCALE GENOMIC DNA]</scope>
    <source>
        <strain evidence="10">ResAG-96</strain>
    </source>
</reference>
<dbReference type="InterPro" id="IPR029510">
    <property type="entry name" value="Ald_DH_CS_GLU"/>
</dbReference>
<keyword evidence="2 4" id="KW-0560">Oxidoreductase</keyword>
<dbReference type="GO" id="GO:0006081">
    <property type="term" value="P:aldehyde metabolic process"/>
    <property type="evidence" value="ECO:0007669"/>
    <property type="project" value="InterPro"/>
</dbReference>
<keyword evidence="10" id="KW-1185">Reference proteome</keyword>
<dbReference type="EMBL" id="PPEK01000001">
    <property type="protein sequence ID" value="PNV68719.1"/>
    <property type="molecule type" value="Genomic_DNA"/>
</dbReference>
<protein>
    <recommendedName>
        <fullName evidence="4">Aldehyde dehydrogenase</fullName>
    </recommendedName>
</protein>
<feature type="active site" evidence="5">
    <location>
        <position position="253"/>
    </location>
</feature>
<dbReference type="GO" id="GO:0005737">
    <property type="term" value="C:cytoplasm"/>
    <property type="evidence" value="ECO:0007669"/>
    <property type="project" value="TreeGrafter"/>
</dbReference>
<dbReference type="GO" id="GO:0004029">
    <property type="term" value="F:aldehyde dehydrogenase (NAD+) activity"/>
    <property type="evidence" value="ECO:0007669"/>
    <property type="project" value="TreeGrafter"/>
</dbReference>
<sequence>MTTSSTFESVADVEAQAQRMRDFFATGATMQIDYRRQALVKLKAYLKANEQRALDALAEDLGKSSFEGYATELGLVYEEINTCLKHLGRWARPRRVRTPIVHFCSTSKVYPSPLGVALVLSPWNYPVQLALVPMVDAIAAGNCVALKPSRTSVATSGFLLEMVASLFPPEYVFGFPGSSDMNDWLLDVRWDKLFFTGSPRVGHAVMQAGARFLTRVTLELGGKSPCIVDETANVKRAAQRVAWGKGINSGQTCVAPDYFLVHENVVDDFVSQLDACFHQYYGQDILACEQWPHMISQRHFERVMGLIENRNPDATVAFGGHGDPETLRIEPTCLRGVTLDDPVMGEEIFGPVLPVLTYRSLDQAFDIVRTFEKPLACYVFSDDKQVQHRVLTRLPFGGATVNDVVIHLANNHMGFGGVGNSGMGAYHGKAGFDCFTHYKSTLKKGTWLELPIRNPPFDDTKMRLLKMLMK</sequence>
<dbReference type="RefSeq" id="WP_103264045.1">
    <property type="nucleotide sequence ID" value="NZ_CABMLE010000001.1"/>
</dbReference>
<dbReference type="CDD" id="cd07136">
    <property type="entry name" value="ALDH_YwdH-P39616"/>
    <property type="match status" value="1"/>
</dbReference>
<evidence type="ECO:0000256" key="1">
    <source>
        <dbReference type="ARBA" id="ARBA00009986"/>
    </source>
</evidence>
<dbReference type="PIRSF" id="PIRSF036492">
    <property type="entry name" value="ALDH"/>
    <property type="match status" value="1"/>
</dbReference>
<dbReference type="AlphaFoldDB" id="A0A2K2UEN1"/>
<feature type="active site" evidence="5 6">
    <location>
        <position position="219"/>
    </location>
</feature>
<evidence type="ECO:0000256" key="7">
    <source>
        <dbReference type="RuleBase" id="RU003345"/>
    </source>
</evidence>
<dbReference type="InterPro" id="IPR016163">
    <property type="entry name" value="Ald_DH_C"/>
</dbReference>
<evidence type="ECO:0000259" key="8">
    <source>
        <dbReference type="Pfam" id="PF00171"/>
    </source>
</evidence>
<dbReference type="InterPro" id="IPR012394">
    <property type="entry name" value="Aldehyde_DH_NAD(P)"/>
</dbReference>
<dbReference type="Gene3D" id="3.40.605.10">
    <property type="entry name" value="Aldehyde Dehydrogenase, Chain A, domain 1"/>
    <property type="match status" value="1"/>
</dbReference>
<dbReference type="Gene3D" id="3.40.309.10">
    <property type="entry name" value="Aldehyde Dehydrogenase, Chain A, domain 2"/>
    <property type="match status" value="1"/>
</dbReference>
<name>A0A2K2UEN1_9ACTN</name>
<dbReference type="OrthoDB" id="6882680at2"/>
<evidence type="ECO:0000313" key="10">
    <source>
        <dbReference type="Proteomes" id="UP000236197"/>
    </source>
</evidence>
<dbReference type="InterPro" id="IPR016162">
    <property type="entry name" value="Ald_DH_N"/>
</dbReference>
<dbReference type="InterPro" id="IPR015590">
    <property type="entry name" value="Aldehyde_DH_dom"/>
</dbReference>
<dbReference type="PANTHER" id="PTHR43570:SF16">
    <property type="entry name" value="ALDEHYDE DEHYDROGENASE TYPE III, ISOFORM Q"/>
    <property type="match status" value="1"/>
</dbReference>
<dbReference type="FunFam" id="3.40.309.10:FF:000003">
    <property type="entry name" value="Aldehyde dehydrogenase"/>
    <property type="match status" value="1"/>
</dbReference>
<proteinExistence type="inferred from homology"/>
<comment type="similarity">
    <text evidence="1 4 7">Belongs to the aldehyde dehydrogenase family.</text>
</comment>
<dbReference type="Proteomes" id="UP000236197">
    <property type="component" value="Unassembled WGS sequence"/>
</dbReference>
<evidence type="ECO:0000256" key="5">
    <source>
        <dbReference type="PIRSR" id="PIRSR036492-1"/>
    </source>
</evidence>
<accession>A0A2K2UEN1</accession>
<evidence type="ECO:0000256" key="6">
    <source>
        <dbReference type="PROSITE-ProRule" id="PRU10007"/>
    </source>
</evidence>
<keyword evidence="3" id="KW-0520">NAD</keyword>
<dbReference type="PROSITE" id="PS00687">
    <property type="entry name" value="ALDEHYDE_DEHYDR_GLU"/>
    <property type="match status" value="1"/>
</dbReference>